<feature type="transmembrane region" description="Helical" evidence="1">
    <location>
        <begin position="353"/>
        <end position="375"/>
    </location>
</feature>
<keyword evidence="3" id="KW-1185">Reference proteome</keyword>
<feature type="transmembrane region" description="Helical" evidence="1">
    <location>
        <begin position="235"/>
        <end position="259"/>
    </location>
</feature>
<keyword evidence="2" id="KW-0808">Transferase</keyword>
<keyword evidence="1" id="KW-0812">Transmembrane</keyword>
<reference evidence="2" key="1">
    <citation type="submission" date="2020-12" db="EMBL/GenBank/DDBJ databases">
        <title>Snuella sp. nov., isolated from sediment in Incheon.</title>
        <authorList>
            <person name="Kim W."/>
        </authorList>
    </citation>
    <scope>NUCLEOTIDE SEQUENCE</scope>
    <source>
        <strain evidence="2">CAU 1569</strain>
    </source>
</reference>
<feature type="transmembrane region" description="Helical" evidence="1">
    <location>
        <begin position="146"/>
        <end position="170"/>
    </location>
</feature>
<feature type="transmembrane region" description="Helical" evidence="1">
    <location>
        <begin position="13"/>
        <end position="33"/>
    </location>
</feature>
<dbReference type="AlphaFoldDB" id="A0A8J7J6E5"/>
<protein>
    <submittedName>
        <fullName evidence="2">Mannosyltransferase</fullName>
    </submittedName>
</protein>
<feature type="transmembrane region" description="Helical" evidence="1">
    <location>
        <begin position="293"/>
        <end position="312"/>
    </location>
</feature>
<dbReference type="Proteomes" id="UP000610931">
    <property type="component" value="Unassembled WGS sequence"/>
</dbReference>
<feature type="transmembrane region" description="Helical" evidence="1">
    <location>
        <begin position="64"/>
        <end position="83"/>
    </location>
</feature>
<feature type="transmembrane region" description="Helical" evidence="1">
    <location>
        <begin position="405"/>
        <end position="433"/>
    </location>
</feature>
<keyword evidence="1" id="KW-0472">Membrane</keyword>
<feature type="transmembrane region" description="Helical" evidence="1">
    <location>
        <begin position="445"/>
        <end position="465"/>
    </location>
</feature>
<dbReference type="EMBL" id="JAELVQ010000023">
    <property type="protein sequence ID" value="MBJ6369284.1"/>
    <property type="molecule type" value="Genomic_DNA"/>
</dbReference>
<feature type="transmembrane region" description="Helical" evidence="1">
    <location>
        <begin position="213"/>
        <end position="229"/>
    </location>
</feature>
<feature type="transmembrane region" description="Helical" evidence="1">
    <location>
        <begin position="324"/>
        <end position="341"/>
    </location>
</feature>
<comment type="caution">
    <text evidence="2">The sequence shown here is derived from an EMBL/GenBank/DDBJ whole genome shotgun (WGS) entry which is preliminary data.</text>
</comment>
<proteinExistence type="predicted"/>
<organism evidence="2 3">
    <name type="scientific">Snuella sedimenti</name>
    <dbReference type="NCBI Taxonomy" id="2798802"/>
    <lineage>
        <taxon>Bacteria</taxon>
        <taxon>Pseudomonadati</taxon>
        <taxon>Bacteroidota</taxon>
        <taxon>Flavobacteriia</taxon>
        <taxon>Flavobacteriales</taxon>
        <taxon>Flavobacteriaceae</taxon>
        <taxon>Snuella</taxon>
    </lineage>
</organism>
<name>A0A8J7J6E5_9FLAO</name>
<dbReference type="Pfam" id="PF26314">
    <property type="entry name" value="MptA_B_family"/>
    <property type="match status" value="1"/>
</dbReference>
<evidence type="ECO:0000256" key="1">
    <source>
        <dbReference type="SAM" id="Phobius"/>
    </source>
</evidence>
<feature type="transmembrane region" description="Helical" evidence="1">
    <location>
        <begin position="381"/>
        <end position="398"/>
    </location>
</feature>
<gene>
    <name evidence="2" type="ORF">JF259_14405</name>
</gene>
<evidence type="ECO:0000313" key="3">
    <source>
        <dbReference type="Proteomes" id="UP000610931"/>
    </source>
</evidence>
<keyword evidence="2" id="KW-0328">Glycosyltransferase</keyword>
<sequence>MDLNTTAFKQNKVLSIMVITSLMCYVIFAYNLARTEYTKLVILYIALFALFYKILTLLRHNTLLLTWLAFGFRGLFILAIPNLSQDFYRFIWDGRMILEGFNPYLYTVESFISNGEFPILQAQELFKGMGTLNASHFTNYPPINQLCFVIAGLFASKSILGSVVVMRLLIIAADFGTLCFGKKLLDNLNMPAHTIFWYLLNPFIIIELTGNLHYEGVMIFFLIWSLYLIHKGKWLMGGVVFALSVSVKLIPLIFLPLFYQWFLKRPKVQNSKVSKLDNSDKTITQQSLGISKLIVFYIIIGIVTLCLFIPFYSSKFVTNYAQTVGLWFQNFEFNASIYYIARAIGYWFRGWNEIAIIGKLIAITVLVFVLIMAFFKKQKTFPDLLVAMLFALTFYYFTATTVHPWYIATLLILSVFTGYKFPLVWSLAIILSYLAYANANNTENLWVIGLEYVIVYGVFIWEVFLKKQTSYKDIDHFDHN</sequence>
<evidence type="ECO:0000313" key="2">
    <source>
        <dbReference type="EMBL" id="MBJ6369284.1"/>
    </source>
</evidence>
<feature type="transmembrane region" description="Helical" evidence="1">
    <location>
        <begin position="40"/>
        <end position="58"/>
    </location>
</feature>
<keyword evidence="1" id="KW-1133">Transmembrane helix</keyword>
<accession>A0A8J7J6E5</accession>
<dbReference type="RefSeq" id="WP_199116258.1">
    <property type="nucleotide sequence ID" value="NZ_JAELVQ010000023.1"/>
</dbReference>
<dbReference type="GO" id="GO:0016758">
    <property type="term" value="F:hexosyltransferase activity"/>
    <property type="evidence" value="ECO:0007669"/>
    <property type="project" value="InterPro"/>
</dbReference>